<sequence length="82" mass="9504">MGKEGIGLGHKISRKRIEVDKEKVDVIEKLPPVVTVKGVRIFLGHASFYRRFINDFSKIFKPLCRKAQFLSLTKHVWKPLNN</sequence>
<dbReference type="PANTHER" id="PTHR33064">
    <property type="entry name" value="POL PROTEIN"/>
    <property type="match status" value="1"/>
</dbReference>
<dbReference type="PANTHER" id="PTHR33064:SF39">
    <property type="match status" value="1"/>
</dbReference>
<dbReference type="Proteomes" id="UP000325315">
    <property type="component" value="Unassembled WGS sequence"/>
</dbReference>
<evidence type="ECO:0000313" key="2">
    <source>
        <dbReference type="Proteomes" id="UP000325315"/>
    </source>
</evidence>
<gene>
    <name evidence="1" type="ORF">EPI10_001329</name>
</gene>
<evidence type="ECO:0000313" key="1">
    <source>
        <dbReference type="EMBL" id="KAA3466218.1"/>
    </source>
</evidence>
<protein>
    <submittedName>
        <fullName evidence="1">Retrovirus-related Pol polyprotein from transposon 17.6</fullName>
    </submittedName>
</protein>
<dbReference type="Gene3D" id="3.30.70.270">
    <property type="match status" value="1"/>
</dbReference>
<keyword evidence="2" id="KW-1185">Reference proteome</keyword>
<dbReference type="InterPro" id="IPR043502">
    <property type="entry name" value="DNA/RNA_pol_sf"/>
</dbReference>
<proteinExistence type="predicted"/>
<accession>A0A5B6VAJ9</accession>
<organism evidence="1 2">
    <name type="scientific">Gossypium australe</name>
    <dbReference type="NCBI Taxonomy" id="47621"/>
    <lineage>
        <taxon>Eukaryota</taxon>
        <taxon>Viridiplantae</taxon>
        <taxon>Streptophyta</taxon>
        <taxon>Embryophyta</taxon>
        <taxon>Tracheophyta</taxon>
        <taxon>Spermatophyta</taxon>
        <taxon>Magnoliopsida</taxon>
        <taxon>eudicotyledons</taxon>
        <taxon>Gunneridae</taxon>
        <taxon>Pentapetalae</taxon>
        <taxon>rosids</taxon>
        <taxon>malvids</taxon>
        <taxon>Malvales</taxon>
        <taxon>Malvaceae</taxon>
        <taxon>Malvoideae</taxon>
        <taxon>Gossypium</taxon>
    </lineage>
</organism>
<dbReference type="OrthoDB" id="2020560at2759"/>
<name>A0A5B6VAJ9_9ROSI</name>
<dbReference type="AlphaFoldDB" id="A0A5B6VAJ9"/>
<dbReference type="SUPFAM" id="SSF56672">
    <property type="entry name" value="DNA/RNA polymerases"/>
    <property type="match status" value="1"/>
</dbReference>
<reference evidence="2" key="1">
    <citation type="journal article" date="2019" name="Plant Biotechnol. J.">
        <title>Genome sequencing of the Australian wild diploid species Gossypium australe highlights disease resistance and delayed gland morphogenesis.</title>
        <authorList>
            <person name="Cai Y."/>
            <person name="Cai X."/>
            <person name="Wang Q."/>
            <person name="Wang P."/>
            <person name="Zhang Y."/>
            <person name="Cai C."/>
            <person name="Xu Y."/>
            <person name="Wang K."/>
            <person name="Zhou Z."/>
            <person name="Wang C."/>
            <person name="Geng S."/>
            <person name="Li B."/>
            <person name="Dong Q."/>
            <person name="Hou Y."/>
            <person name="Wang H."/>
            <person name="Ai P."/>
            <person name="Liu Z."/>
            <person name="Yi F."/>
            <person name="Sun M."/>
            <person name="An G."/>
            <person name="Cheng J."/>
            <person name="Zhang Y."/>
            <person name="Shi Q."/>
            <person name="Xie Y."/>
            <person name="Shi X."/>
            <person name="Chang Y."/>
            <person name="Huang F."/>
            <person name="Chen Y."/>
            <person name="Hong S."/>
            <person name="Mi L."/>
            <person name="Sun Q."/>
            <person name="Zhang L."/>
            <person name="Zhou B."/>
            <person name="Peng R."/>
            <person name="Zhang X."/>
            <person name="Liu F."/>
        </authorList>
    </citation>
    <scope>NUCLEOTIDE SEQUENCE [LARGE SCALE GENOMIC DNA]</scope>
    <source>
        <strain evidence="2">cv. PA1801</strain>
    </source>
</reference>
<dbReference type="InterPro" id="IPR051320">
    <property type="entry name" value="Viral_Replic_Matur_Polypro"/>
</dbReference>
<dbReference type="InterPro" id="IPR043128">
    <property type="entry name" value="Rev_trsase/Diguanyl_cyclase"/>
</dbReference>
<comment type="caution">
    <text evidence="1">The sequence shown here is derived from an EMBL/GenBank/DDBJ whole genome shotgun (WGS) entry which is preliminary data.</text>
</comment>
<dbReference type="EMBL" id="SMMG02000007">
    <property type="protein sequence ID" value="KAA3466218.1"/>
    <property type="molecule type" value="Genomic_DNA"/>
</dbReference>